<dbReference type="NCBIfam" id="TIGR00261">
    <property type="entry name" value="traB"/>
    <property type="match status" value="1"/>
</dbReference>
<dbReference type="AlphaFoldDB" id="A0AAE3HD59"/>
<dbReference type="EMBL" id="JANKAS010000001">
    <property type="protein sequence ID" value="MCR1897746.1"/>
    <property type="molecule type" value="Genomic_DNA"/>
</dbReference>
<evidence type="ECO:0000256" key="1">
    <source>
        <dbReference type="SAM" id="Phobius"/>
    </source>
</evidence>
<proteinExistence type="predicted"/>
<keyword evidence="1" id="KW-0812">Transmembrane</keyword>
<feature type="transmembrane region" description="Helical" evidence="1">
    <location>
        <begin position="270"/>
        <end position="298"/>
    </location>
</feature>
<evidence type="ECO:0000313" key="3">
    <source>
        <dbReference type="Proteomes" id="UP001205748"/>
    </source>
</evidence>
<feature type="transmembrane region" description="Helical" evidence="1">
    <location>
        <begin position="350"/>
        <end position="373"/>
    </location>
</feature>
<dbReference type="Pfam" id="PF01963">
    <property type="entry name" value="TraB_PrgY_gumN"/>
    <property type="match status" value="1"/>
</dbReference>
<comment type="caution">
    <text evidence="2">The sequence shown here is derived from an EMBL/GenBank/DDBJ whole genome shotgun (WGS) entry which is preliminary data.</text>
</comment>
<evidence type="ECO:0000313" key="2">
    <source>
        <dbReference type="EMBL" id="MCR1897746.1"/>
    </source>
</evidence>
<dbReference type="CDD" id="cd14726">
    <property type="entry name" value="TraB_PrgY-like"/>
    <property type="match status" value="1"/>
</dbReference>
<keyword evidence="3" id="KW-1185">Reference proteome</keyword>
<name>A0AAE3HD59_9FIRM</name>
<protein>
    <submittedName>
        <fullName evidence="2">TraB/GumN family protein</fullName>
    </submittedName>
</protein>
<organism evidence="2 3">
    <name type="scientific">Irregularibacter muris</name>
    <dbReference type="NCBI Taxonomy" id="1796619"/>
    <lineage>
        <taxon>Bacteria</taxon>
        <taxon>Bacillati</taxon>
        <taxon>Bacillota</taxon>
        <taxon>Clostridia</taxon>
        <taxon>Eubacteriales</taxon>
        <taxon>Eubacteriaceae</taxon>
        <taxon>Irregularibacter</taxon>
    </lineage>
</organism>
<dbReference type="InterPro" id="IPR046345">
    <property type="entry name" value="TraB_PrgY-like"/>
</dbReference>
<keyword evidence="1" id="KW-0472">Membrane</keyword>
<feature type="transmembrane region" description="Helical" evidence="1">
    <location>
        <begin position="239"/>
        <end position="258"/>
    </location>
</feature>
<dbReference type="InterPro" id="IPR002816">
    <property type="entry name" value="TraB/PrgY/GumN_fam"/>
</dbReference>
<dbReference type="PANTHER" id="PTHR21530">
    <property type="entry name" value="PHEROMONE SHUTDOWN PROTEIN"/>
    <property type="match status" value="1"/>
</dbReference>
<reference evidence="2" key="1">
    <citation type="submission" date="2022-07" db="EMBL/GenBank/DDBJ databases">
        <title>Enhanced cultured diversity of the mouse gut microbiota enables custom-made synthetic communities.</title>
        <authorList>
            <person name="Afrizal A."/>
        </authorList>
    </citation>
    <scope>NUCLEOTIDE SEQUENCE</scope>
    <source>
        <strain evidence="2">DSM 28593</strain>
    </source>
</reference>
<dbReference type="InterPro" id="IPR005230">
    <property type="entry name" value="TraB_bac"/>
</dbReference>
<dbReference type="RefSeq" id="WP_257529245.1">
    <property type="nucleotide sequence ID" value="NZ_JANKAS010000001.1"/>
</dbReference>
<sequence>MNINGKEIMLIGTAHVSKQSAEEVKKIIQEEQPDSVCIELDEARYKSISEGNKWKNMDIIKIIKEKRATLLLMNLIMSTYQKKMANQFGIEPGQEMIQGIESAREIDAQLVLADRNIQITFSRIWNGVGLWGKIKLLFSIVFSIFSDEEISEEDLEKMKTEDMLNSALNELSSSFPRLKKYLVDERDQYLAQKIKDAPGEKIVAVLGAAHIPGIKKEINNHHDLEVLSAKPPKSKATQIVGWIIPVMIITLIISTFTMDAPTGKDQLVSWILWNGILSSLGAALAFGHVFSILTAFIAAPITSLNPLLAAGWFAGLTEAYLRRPNVEDFENLAQDIFSFKGFWKNRVTRILLVVMLANLGSVIGTWIGGADVIRMFIRAIGK</sequence>
<accession>A0AAE3HD59</accession>
<gene>
    <name evidence="2" type="ORF">NSA47_01930</name>
</gene>
<dbReference type="PANTHER" id="PTHR21530:SF7">
    <property type="entry name" value="TRAB DOMAIN-CONTAINING PROTEIN"/>
    <property type="match status" value="1"/>
</dbReference>
<dbReference type="Proteomes" id="UP001205748">
    <property type="component" value="Unassembled WGS sequence"/>
</dbReference>
<keyword evidence="1" id="KW-1133">Transmembrane helix</keyword>